<sequence>MILRGPDRPEPGPRTARVRPHRGPGLACHLRANIVSPAGCGSPPGDCPRPPPAPRVEAAQADCGRDGGHRT</sequence>
<feature type="compositionally biased region" description="Basic and acidic residues" evidence="1">
    <location>
        <begin position="1"/>
        <end position="11"/>
    </location>
</feature>
<feature type="region of interest" description="Disordered" evidence="1">
    <location>
        <begin position="39"/>
        <end position="71"/>
    </location>
</feature>
<evidence type="ECO:0000313" key="3">
    <source>
        <dbReference type="Proteomes" id="UP001066276"/>
    </source>
</evidence>
<accession>A0AAV7VF95</accession>
<reference evidence="2" key="1">
    <citation type="journal article" date="2022" name="bioRxiv">
        <title>Sequencing and chromosome-scale assembly of the giantPleurodeles waltlgenome.</title>
        <authorList>
            <person name="Brown T."/>
            <person name="Elewa A."/>
            <person name="Iarovenko S."/>
            <person name="Subramanian E."/>
            <person name="Araus A.J."/>
            <person name="Petzold A."/>
            <person name="Susuki M."/>
            <person name="Suzuki K.-i.T."/>
            <person name="Hayashi T."/>
            <person name="Toyoda A."/>
            <person name="Oliveira C."/>
            <person name="Osipova E."/>
            <person name="Leigh N.D."/>
            <person name="Simon A."/>
            <person name="Yun M.H."/>
        </authorList>
    </citation>
    <scope>NUCLEOTIDE SEQUENCE</scope>
    <source>
        <strain evidence="2">20211129_DDA</strain>
        <tissue evidence="2">Liver</tissue>
    </source>
</reference>
<proteinExistence type="predicted"/>
<organism evidence="2 3">
    <name type="scientific">Pleurodeles waltl</name>
    <name type="common">Iberian ribbed newt</name>
    <dbReference type="NCBI Taxonomy" id="8319"/>
    <lineage>
        <taxon>Eukaryota</taxon>
        <taxon>Metazoa</taxon>
        <taxon>Chordata</taxon>
        <taxon>Craniata</taxon>
        <taxon>Vertebrata</taxon>
        <taxon>Euteleostomi</taxon>
        <taxon>Amphibia</taxon>
        <taxon>Batrachia</taxon>
        <taxon>Caudata</taxon>
        <taxon>Salamandroidea</taxon>
        <taxon>Salamandridae</taxon>
        <taxon>Pleurodelinae</taxon>
        <taxon>Pleurodeles</taxon>
    </lineage>
</organism>
<gene>
    <name evidence="2" type="ORF">NDU88_003258</name>
</gene>
<protein>
    <submittedName>
        <fullName evidence="2">Uncharacterized protein</fullName>
    </submittedName>
</protein>
<dbReference type="AlphaFoldDB" id="A0AAV7VF95"/>
<name>A0AAV7VF95_PLEWA</name>
<evidence type="ECO:0000256" key="1">
    <source>
        <dbReference type="SAM" id="MobiDB-lite"/>
    </source>
</evidence>
<feature type="compositionally biased region" description="Pro residues" evidence="1">
    <location>
        <begin position="45"/>
        <end position="54"/>
    </location>
</feature>
<comment type="caution">
    <text evidence="2">The sequence shown here is derived from an EMBL/GenBank/DDBJ whole genome shotgun (WGS) entry which is preliminary data.</text>
</comment>
<dbReference type="Proteomes" id="UP001066276">
    <property type="component" value="Chromosome 2_1"/>
</dbReference>
<feature type="region of interest" description="Disordered" evidence="1">
    <location>
        <begin position="1"/>
        <end position="24"/>
    </location>
</feature>
<dbReference type="EMBL" id="JANPWB010000003">
    <property type="protein sequence ID" value="KAJ1199422.1"/>
    <property type="molecule type" value="Genomic_DNA"/>
</dbReference>
<evidence type="ECO:0000313" key="2">
    <source>
        <dbReference type="EMBL" id="KAJ1199422.1"/>
    </source>
</evidence>
<keyword evidence="3" id="KW-1185">Reference proteome</keyword>